<evidence type="ECO:0000313" key="2">
    <source>
        <dbReference type="Proteomes" id="UP000770717"/>
    </source>
</evidence>
<accession>A0A8J6FST3</accession>
<dbReference type="Proteomes" id="UP000770717">
    <property type="component" value="Unassembled WGS sequence"/>
</dbReference>
<protein>
    <submittedName>
        <fullName evidence="1">Uncharacterized protein</fullName>
    </submittedName>
</protein>
<dbReference type="EMBL" id="WNTK01000001">
    <property type="protein sequence ID" value="KAG9493318.1"/>
    <property type="molecule type" value="Genomic_DNA"/>
</dbReference>
<dbReference type="AlphaFoldDB" id="A0A8J6FST3"/>
<gene>
    <name evidence="1" type="ORF">GDO78_001296</name>
</gene>
<proteinExistence type="predicted"/>
<organism evidence="1 2">
    <name type="scientific">Eleutherodactylus coqui</name>
    <name type="common">Puerto Rican coqui</name>
    <dbReference type="NCBI Taxonomy" id="57060"/>
    <lineage>
        <taxon>Eukaryota</taxon>
        <taxon>Metazoa</taxon>
        <taxon>Chordata</taxon>
        <taxon>Craniata</taxon>
        <taxon>Vertebrata</taxon>
        <taxon>Euteleostomi</taxon>
        <taxon>Amphibia</taxon>
        <taxon>Batrachia</taxon>
        <taxon>Anura</taxon>
        <taxon>Neobatrachia</taxon>
        <taxon>Hyloidea</taxon>
        <taxon>Eleutherodactylidae</taxon>
        <taxon>Eleutherodactylinae</taxon>
        <taxon>Eleutherodactylus</taxon>
        <taxon>Eleutherodactylus</taxon>
    </lineage>
</organism>
<keyword evidence="2" id="KW-1185">Reference proteome</keyword>
<comment type="caution">
    <text evidence="1">The sequence shown here is derived from an EMBL/GenBank/DDBJ whole genome shotgun (WGS) entry which is preliminary data.</text>
</comment>
<reference evidence="1" key="1">
    <citation type="thesis" date="2020" institute="ProQuest LLC" country="789 East Eisenhower Parkway, Ann Arbor, MI, USA">
        <title>Comparative Genomics and Chromosome Evolution.</title>
        <authorList>
            <person name="Mudd A.B."/>
        </authorList>
    </citation>
    <scope>NUCLEOTIDE SEQUENCE</scope>
    <source>
        <strain evidence="1">HN-11 Male</strain>
        <tissue evidence="1">Kidney and liver</tissue>
    </source>
</reference>
<evidence type="ECO:0000313" key="1">
    <source>
        <dbReference type="EMBL" id="KAG9493318.1"/>
    </source>
</evidence>
<sequence length="72" mass="8185">MVCENGLCVYLFVLLYCGDGEILDLYKQFLAKIEHLKRLFLEDNPVSCDPVAKMDIGGKGVNVFCKRPHNHL</sequence>
<name>A0A8J6FST3_ELECQ</name>